<evidence type="ECO:0000256" key="1">
    <source>
        <dbReference type="SAM" id="MobiDB-lite"/>
    </source>
</evidence>
<dbReference type="InterPro" id="IPR006145">
    <property type="entry name" value="PsdUridine_synth_RsuA/RluA"/>
</dbReference>
<sequence>PQLPLTGRRLLLERAPLAAQAVAVRVGGLGQQAERSGPPGPPRQGAAAVQSPPQPSALVTHLNAQAGHQELVWQQDASAPRHQHLRGPGAVPGVTGGSGELSLAALLPALSQRLGLPPELHVVKAPGRESSGLVLLSSCHRTTERLQRFFAQARSSGRFPTTYCAVTVGVPAEPEGEVRTGLRWQRLGDAAGAVPVAAPSRGSLARKEVKTTLTRYRVLGAAGGCALLQLQPRTAFPGQLLAHLALLLCPALGDPQPRVGRVLGQPFLLPAEAAQPPTQVLDEELARQLRLAPGRPPPLHLHLQRLALPGAELTAPPPPPFLHTLRLLGLPGPDVAPVPPH</sequence>
<reference evidence="3" key="2">
    <citation type="submission" date="2025-09" db="UniProtKB">
        <authorList>
            <consortium name="Ensembl"/>
        </authorList>
    </citation>
    <scope>IDENTIFICATION</scope>
</reference>
<dbReference type="SUPFAM" id="SSF55120">
    <property type="entry name" value="Pseudouridine synthase"/>
    <property type="match status" value="1"/>
</dbReference>
<dbReference type="SMR" id="A0A8C4J3X4"/>
<feature type="domain" description="Pseudouridine synthase RsuA/RluA-like" evidence="2">
    <location>
        <begin position="110"/>
        <end position="245"/>
    </location>
</feature>
<dbReference type="InterPro" id="IPR050188">
    <property type="entry name" value="RluA_PseudoU_synthase"/>
</dbReference>
<proteinExistence type="predicted"/>
<name>A0A8C4J3X4_DRONO</name>
<evidence type="ECO:0000313" key="4">
    <source>
        <dbReference type="Proteomes" id="UP000694423"/>
    </source>
</evidence>
<dbReference type="PROSITE" id="PS50096">
    <property type="entry name" value="IQ"/>
    <property type="match status" value="1"/>
</dbReference>
<dbReference type="Ensembl" id="ENSDNVT00000003279.1">
    <property type="protein sequence ID" value="ENSDNVP00000002727.1"/>
    <property type="gene ID" value="ENSDNVG00000001957.1"/>
</dbReference>
<evidence type="ECO:0000259" key="2">
    <source>
        <dbReference type="Pfam" id="PF00849"/>
    </source>
</evidence>
<keyword evidence="4" id="KW-1185">Reference proteome</keyword>
<dbReference type="PANTHER" id="PTHR21600:SF49">
    <property type="entry name" value="MITOCHONDRIAL MRNA PSEUDOURIDINE SYNTHASE RPUSD3"/>
    <property type="match status" value="1"/>
</dbReference>
<accession>A0A8C4J3X4</accession>
<dbReference type="Gene3D" id="3.30.2350.10">
    <property type="entry name" value="Pseudouridine synthase"/>
    <property type="match status" value="1"/>
</dbReference>
<dbReference type="Proteomes" id="UP000694423">
    <property type="component" value="Unplaced"/>
</dbReference>
<dbReference type="Pfam" id="PF00849">
    <property type="entry name" value="PseudoU_synth_2"/>
    <property type="match status" value="1"/>
</dbReference>
<dbReference type="PANTHER" id="PTHR21600">
    <property type="entry name" value="MITOCHONDRIAL RNA PSEUDOURIDINE SYNTHASE"/>
    <property type="match status" value="1"/>
</dbReference>
<reference evidence="3" key="1">
    <citation type="submission" date="2025-08" db="UniProtKB">
        <authorList>
            <consortium name="Ensembl"/>
        </authorList>
    </citation>
    <scope>IDENTIFICATION</scope>
</reference>
<dbReference type="GO" id="GO:0003723">
    <property type="term" value="F:RNA binding"/>
    <property type="evidence" value="ECO:0007669"/>
    <property type="project" value="InterPro"/>
</dbReference>
<dbReference type="InterPro" id="IPR020103">
    <property type="entry name" value="PsdUridine_synth_cat_dom_sf"/>
</dbReference>
<dbReference type="GO" id="GO:0009982">
    <property type="term" value="F:pseudouridine synthase activity"/>
    <property type="evidence" value="ECO:0007669"/>
    <property type="project" value="InterPro"/>
</dbReference>
<organism evidence="3 4">
    <name type="scientific">Dromaius novaehollandiae</name>
    <name type="common">Emu</name>
    <dbReference type="NCBI Taxonomy" id="8790"/>
    <lineage>
        <taxon>Eukaryota</taxon>
        <taxon>Metazoa</taxon>
        <taxon>Chordata</taxon>
        <taxon>Craniata</taxon>
        <taxon>Vertebrata</taxon>
        <taxon>Euteleostomi</taxon>
        <taxon>Archelosauria</taxon>
        <taxon>Archosauria</taxon>
        <taxon>Dinosauria</taxon>
        <taxon>Saurischia</taxon>
        <taxon>Theropoda</taxon>
        <taxon>Coelurosauria</taxon>
        <taxon>Aves</taxon>
        <taxon>Palaeognathae</taxon>
        <taxon>Casuariiformes</taxon>
        <taxon>Dromaiidae</taxon>
        <taxon>Dromaius</taxon>
    </lineage>
</organism>
<protein>
    <submittedName>
        <fullName evidence="3">RNA pseudouridine synthase D3</fullName>
    </submittedName>
</protein>
<dbReference type="GO" id="GO:0001522">
    <property type="term" value="P:pseudouridine synthesis"/>
    <property type="evidence" value="ECO:0007669"/>
    <property type="project" value="InterPro"/>
</dbReference>
<dbReference type="AlphaFoldDB" id="A0A8C4J3X4"/>
<feature type="region of interest" description="Disordered" evidence="1">
    <location>
        <begin position="29"/>
        <end position="54"/>
    </location>
</feature>
<evidence type="ECO:0000313" key="3">
    <source>
        <dbReference type="Ensembl" id="ENSDNVP00000002727.1"/>
    </source>
</evidence>